<proteinExistence type="predicted"/>
<reference evidence="1 2" key="1">
    <citation type="journal article" date="2019" name="ACS Chem. Biol.">
        <title>Identification and Mobilization of a Cryptic Antibiotic Biosynthesis Gene Locus from a Human-Pathogenic Nocardia Isolate.</title>
        <authorList>
            <person name="Herisse M."/>
            <person name="Ishida K."/>
            <person name="Porter J.L."/>
            <person name="Howden B."/>
            <person name="Hertweck C."/>
            <person name="Stinear T.P."/>
            <person name="Pidot S.J."/>
        </authorList>
    </citation>
    <scope>NUCLEOTIDE SEQUENCE [LARGE SCALE GENOMIC DNA]</scope>
    <source>
        <strain evidence="1 2">AUSMDU00012717</strain>
    </source>
</reference>
<protein>
    <recommendedName>
        <fullName evidence="3">Alpha/beta hydrolase</fullName>
    </recommendedName>
</protein>
<keyword evidence="2" id="KW-1185">Reference proteome</keyword>
<accession>A0A6G9YN86</accession>
<gene>
    <name evidence="1" type="ORF">F5544_34195</name>
</gene>
<evidence type="ECO:0000313" key="1">
    <source>
        <dbReference type="EMBL" id="QIS14674.1"/>
    </source>
</evidence>
<name>A0A6G9YN86_9NOCA</name>
<sequence>MLRDRVEDPSLMVEQMEAAARALTIPVLLVRGMRSDVVSAEGAAAFQELVPHAQLAEIGGAAHTAAGDDNDSFTEAVAKFVLRIR</sequence>
<dbReference type="KEGG" id="nah:F5544_34195"/>
<dbReference type="AlphaFoldDB" id="A0A6G9YN86"/>
<dbReference type="EMBL" id="CP046172">
    <property type="protein sequence ID" value="QIS14674.1"/>
    <property type="molecule type" value="Genomic_DNA"/>
</dbReference>
<dbReference type="SUPFAM" id="SSF53474">
    <property type="entry name" value="alpha/beta-Hydrolases"/>
    <property type="match status" value="1"/>
</dbReference>
<evidence type="ECO:0000313" key="2">
    <source>
        <dbReference type="Proteomes" id="UP000503540"/>
    </source>
</evidence>
<dbReference type="Proteomes" id="UP000503540">
    <property type="component" value="Chromosome"/>
</dbReference>
<dbReference type="InterPro" id="IPR029058">
    <property type="entry name" value="AB_hydrolase_fold"/>
</dbReference>
<evidence type="ECO:0008006" key="3">
    <source>
        <dbReference type="Google" id="ProtNLM"/>
    </source>
</evidence>
<organism evidence="1 2">
    <name type="scientific">Nocardia arthritidis</name>
    <dbReference type="NCBI Taxonomy" id="228602"/>
    <lineage>
        <taxon>Bacteria</taxon>
        <taxon>Bacillati</taxon>
        <taxon>Actinomycetota</taxon>
        <taxon>Actinomycetes</taxon>
        <taxon>Mycobacteriales</taxon>
        <taxon>Nocardiaceae</taxon>
        <taxon>Nocardia</taxon>
    </lineage>
</organism>
<dbReference type="Gene3D" id="3.40.50.1820">
    <property type="entry name" value="alpha/beta hydrolase"/>
    <property type="match status" value="1"/>
</dbReference>